<gene>
    <name evidence="21" type="ORF">Cboi02_000149700</name>
</gene>
<proteinExistence type="inferred from homology"/>
<protein>
    <recommendedName>
        <fullName evidence="20">Squalene synthase</fullName>
        <shortName evidence="20">SQS</shortName>
        <shortName evidence="20">SS</shortName>
        <ecNumber evidence="20">2.5.1.21</ecNumber>
    </recommendedName>
</protein>
<dbReference type="AlphaFoldDB" id="A0A9W6SW41"/>
<evidence type="ECO:0000256" key="17">
    <source>
        <dbReference type="ARBA" id="ARBA00023221"/>
    </source>
</evidence>
<organism evidence="21 22">
    <name type="scientific">Candida boidinii</name>
    <name type="common">Yeast</name>
    <dbReference type="NCBI Taxonomy" id="5477"/>
    <lineage>
        <taxon>Eukaryota</taxon>
        <taxon>Fungi</taxon>
        <taxon>Dikarya</taxon>
        <taxon>Ascomycota</taxon>
        <taxon>Saccharomycotina</taxon>
        <taxon>Pichiomycetes</taxon>
        <taxon>Pichiales</taxon>
        <taxon>Pichiaceae</taxon>
        <taxon>Ogataea</taxon>
        <taxon>Ogataea/Candida clade</taxon>
    </lineage>
</organism>
<dbReference type="Pfam" id="PF00494">
    <property type="entry name" value="SQS_PSY"/>
    <property type="match status" value="1"/>
</dbReference>
<evidence type="ECO:0000256" key="19">
    <source>
        <dbReference type="ARBA" id="ARBA00049223"/>
    </source>
</evidence>
<dbReference type="GO" id="GO:0045338">
    <property type="term" value="P:farnesyl diphosphate metabolic process"/>
    <property type="evidence" value="ECO:0007669"/>
    <property type="project" value="InterPro"/>
</dbReference>
<dbReference type="SFLD" id="SFLDG01018">
    <property type="entry name" value="Squalene/Phytoene_Synthase_Lik"/>
    <property type="match status" value="1"/>
</dbReference>
<dbReference type="InterPro" id="IPR002060">
    <property type="entry name" value="Squ/phyt_synthse"/>
</dbReference>
<dbReference type="PROSITE" id="PS01044">
    <property type="entry name" value="SQUALEN_PHYTOEN_SYN_1"/>
    <property type="match status" value="1"/>
</dbReference>
<evidence type="ECO:0000256" key="7">
    <source>
        <dbReference type="ARBA" id="ARBA00022679"/>
    </source>
</evidence>
<evidence type="ECO:0000256" key="10">
    <source>
        <dbReference type="ARBA" id="ARBA00022848"/>
    </source>
</evidence>
<feature type="transmembrane region" description="Helical" evidence="20">
    <location>
        <begin position="425"/>
        <end position="445"/>
    </location>
</feature>
<dbReference type="PANTHER" id="PTHR11626:SF2">
    <property type="entry name" value="SQUALENE SYNTHASE"/>
    <property type="match status" value="1"/>
</dbReference>
<dbReference type="Proteomes" id="UP001165120">
    <property type="component" value="Unassembled WGS sequence"/>
</dbReference>
<dbReference type="EC" id="2.5.1.21" evidence="20"/>
<evidence type="ECO:0000256" key="1">
    <source>
        <dbReference type="ARBA" id="ARBA00001946"/>
    </source>
</evidence>
<dbReference type="InterPro" id="IPR019845">
    <property type="entry name" value="Squalene/phytoene_synthase_CS"/>
</dbReference>
<dbReference type="SFLD" id="SFLDS00005">
    <property type="entry name" value="Isoprenoid_Synthase_Type_I"/>
    <property type="match status" value="1"/>
</dbReference>
<dbReference type="FunFam" id="1.10.600.10:FF:000003">
    <property type="entry name" value="Farnesyl-diphosphate farnesyltransferase 1"/>
    <property type="match status" value="1"/>
</dbReference>
<evidence type="ECO:0000256" key="4">
    <source>
        <dbReference type="ARBA" id="ARBA00005057"/>
    </source>
</evidence>
<dbReference type="SUPFAM" id="SSF48576">
    <property type="entry name" value="Terpenoid synthases"/>
    <property type="match status" value="1"/>
</dbReference>
<dbReference type="CDD" id="cd00683">
    <property type="entry name" value="Trans_IPPS_HH"/>
    <property type="match status" value="1"/>
</dbReference>
<keyword evidence="12 20" id="KW-1133">Transmembrane helix</keyword>
<evidence type="ECO:0000256" key="12">
    <source>
        <dbReference type="ARBA" id="ARBA00022989"/>
    </source>
</evidence>
<evidence type="ECO:0000256" key="13">
    <source>
        <dbReference type="ARBA" id="ARBA00023011"/>
    </source>
</evidence>
<dbReference type="PANTHER" id="PTHR11626">
    <property type="entry name" value="FARNESYL-DIPHOSPHATE FARNESYLTRANSFERASE"/>
    <property type="match status" value="1"/>
</dbReference>
<evidence type="ECO:0000313" key="22">
    <source>
        <dbReference type="Proteomes" id="UP001165120"/>
    </source>
</evidence>
<sequence length="455" mass="52006">MGKVLQLLSHPFELKAALQLKFFRDSLYPLDLSNAAQTEKDCYALLSLTSRSFASVIKELNPELRNAIMIFYLVLRALDTVEDDMTLDRDLKIELLRNFDSKLLTKNWNFTKSGPNEKDRDVLVKFDVILAEYHKLKPLYQDIIKDITKKMGNGMADYIVDEEFNLNGVKTIKDYDLYCHYVAGLVGEGLTKISVTAEFGKPSLIDDMHLSESMGLFLQKTNIIRDYKEDLDDGRSFWPEEIWGKYSKKLVDFSTPEHETDGVYCITELVLNSMSHIKDCLSYLSQIYDYSTFSFCAIPQVMAIATLAEVFQNRQVFHKNVKIRRGTTCELILNSRTYEDVLQIFSKYIKIIHHKCPVNDPHYLQIGITCGEIEQFIEQLNPNPAHIPEGCKPLETQDYLNAKKKIQLDEPLADDLKFESMKTNAILSSIVLSSLCIVSIAYFLYSVGGINGSIP</sequence>
<comment type="pathway">
    <text evidence="4 20">Terpene metabolism; lanosterol biosynthesis; lanosterol from farnesyl diphosphate: step 1/3.</text>
</comment>
<comment type="cofactor">
    <cofactor evidence="1 20">
        <name>Mg(2+)</name>
        <dbReference type="ChEBI" id="CHEBI:18420"/>
    </cofactor>
</comment>
<comment type="similarity">
    <text evidence="5 20">Belongs to the phytoene/squalene synthase family.</text>
</comment>
<dbReference type="GO" id="GO:0055056">
    <property type="term" value="F:D-glucose transmembrane transporter activity"/>
    <property type="evidence" value="ECO:0007669"/>
    <property type="project" value="UniProtKB-UniRule"/>
</dbReference>
<keyword evidence="6" id="KW-0444">Lipid biosynthesis</keyword>
<evidence type="ECO:0000256" key="15">
    <source>
        <dbReference type="ARBA" id="ARBA00023136"/>
    </source>
</evidence>
<dbReference type="InterPro" id="IPR044844">
    <property type="entry name" value="Trans_IPPS_euk-type"/>
</dbReference>
<dbReference type="InterPro" id="IPR006449">
    <property type="entry name" value="Squal_synth-like"/>
</dbReference>
<keyword evidence="8 20" id="KW-0812">Transmembrane</keyword>
<keyword evidence="22" id="KW-1185">Reference proteome</keyword>
<comment type="catalytic activity">
    <reaction evidence="18">
        <text>2 (2E,6E)-farnesyl diphosphate + NADH + H(+) = squalene + 2 diphosphate + NAD(+)</text>
        <dbReference type="Rhea" id="RHEA:32299"/>
        <dbReference type="ChEBI" id="CHEBI:15378"/>
        <dbReference type="ChEBI" id="CHEBI:15440"/>
        <dbReference type="ChEBI" id="CHEBI:33019"/>
        <dbReference type="ChEBI" id="CHEBI:57540"/>
        <dbReference type="ChEBI" id="CHEBI:57945"/>
        <dbReference type="ChEBI" id="CHEBI:175763"/>
        <dbReference type="EC" id="2.5.1.21"/>
    </reaction>
    <physiologicalReaction direction="left-to-right" evidence="18">
        <dbReference type="Rhea" id="RHEA:32300"/>
    </physiologicalReaction>
</comment>
<keyword evidence="17" id="KW-0753">Steroid metabolism</keyword>
<comment type="caution">
    <text evidence="21">The sequence shown here is derived from an EMBL/GenBank/DDBJ whole genome shotgun (WGS) entry which is preliminary data.</text>
</comment>
<evidence type="ECO:0000256" key="8">
    <source>
        <dbReference type="ARBA" id="ARBA00022692"/>
    </source>
</evidence>
<comment type="function">
    <text evidence="20">Catalyzes the condensation of 2 farnesyl pyrophosphate (FPP) moieties to form squalene.</text>
</comment>
<evidence type="ECO:0000256" key="2">
    <source>
        <dbReference type="ARBA" id="ARBA00004144"/>
    </source>
</evidence>
<keyword evidence="9" id="KW-0256">Endoplasmic reticulum</keyword>
<keyword evidence="15 20" id="KW-0472">Membrane</keyword>
<keyword evidence="14" id="KW-0443">Lipid metabolism</keyword>
<reference evidence="21" key="1">
    <citation type="submission" date="2023-04" db="EMBL/GenBank/DDBJ databases">
        <title>Candida boidinii NBRC 10035.</title>
        <authorList>
            <person name="Ichikawa N."/>
            <person name="Sato H."/>
            <person name="Tonouchi N."/>
        </authorList>
    </citation>
    <scope>NUCLEOTIDE SEQUENCE</scope>
    <source>
        <strain evidence="21">NBRC 10035</strain>
    </source>
</reference>
<dbReference type="Gene3D" id="1.10.600.10">
    <property type="entry name" value="Farnesyl Diphosphate Synthase"/>
    <property type="match status" value="1"/>
</dbReference>
<evidence type="ECO:0000256" key="16">
    <source>
        <dbReference type="ARBA" id="ARBA00023166"/>
    </source>
</evidence>
<keyword evidence="16" id="KW-1207">Sterol metabolism</keyword>
<comment type="catalytic activity">
    <reaction evidence="19">
        <text>2 (2E,6E)-farnesyl diphosphate + NADPH + H(+) = squalene + 2 diphosphate + NADP(+)</text>
        <dbReference type="Rhea" id="RHEA:32295"/>
        <dbReference type="ChEBI" id="CHEBI:15378"/>
        <dbReference type="ChEBI" id="CHEBI:15440"/>
        <dbReference type="ChEBI" id="CHEBI:33019"/>
        <dbReference type="ChEBI" id="CHEBI:57783"/>
        <dbReference type="ChEBI" id="CHEBI:58349"/>
        <dbReference type="ChEBI" id="CHEBI:175763"/>
        <dbReference type="EC" id="2.5.1.21"/>
    </reaction>
    <physiologicalReaction direction="left-to-right" evidence="19">
        <dbReference type="Rhea" id="RHEA:32296"/>
    </physiologicalReaction>
</comment>
<evidence type="ECO:0000256" key="6">
    <source>
        <dbReference type="ARBA" id="ARBA00022516"/>
    </source>
</evidence>
<dbReference type="EMBL" id="BSXN01000359">
    <property type="protein sequence ID" value="GME68231.1"/>
    <property type="molecule type" value="Genomic_DNA"/>
</dbReference>
<keyword evidence="11" id="KW-0752">Steroid biosynthesis</keyword>
<dbReference type="PROSITE" id="PS01045">
    <property type="entry name" value="SQUALEN_PHYTOEN_SYN_2"/>
    <property type="match status" value="1"/>
</dbReference>
<evidence type="ECO:0000256" key="18">
    <source>
        <dbReference type="ARBA" id="ARBA00048854"/>
    </source>
</evidence>
<evidence type="ECO:0000256" key="14">
    <source>
        <dbReference type="ARBA" id="ARBA00023098"/>
    </source>
</evidence>
<comment type="subcellular location">
    <subcellularLocation>
        <location evidence="3">Endoplasmic reticulum membrane</location>
        <topology evidence="3">Single-pass membrane protein</topology>
    </subcellularLocation>
    <subcellularLocation>
        <location evidence="2">Microsome</location>
    </subcellularLocation>
</comment>
<evidence type="ECO:0000256" key="11">
    <source>
        <dbReference type="ARBA" id="ARBA00022955"/>
    </source>
</evidence>
<evidence type="ECO:0000256" key="5">
    <source>
        <dbReference type="ARBA" id="ARBA00006251"/>
    </source>
</evidence>
<name>A0A9W6SW41_CANBO</name>
<evidence type="ECO:0000256" key="20">
    <source>
        <dbReference type="RuleBase" id="RU368088"/>
    </source>
</evidence>
<dbReference type="InterPro" id="IPR033904">
    <property type="entry name" value="Trans_IPPS_HH"/>
</dbReference>
<keyword evidence="7 20" id="KW-0808">Transferase</keyword>
<dbReference type="NCBIfam" id="TIGR01559">
    <property type="entry name" value="squal_synth"/>
    <property type="match status" value="1"/>
</dbReference>
<dbReference type="GO" id="GO:0006696">
    <property type="term" value="P:ergosterol biosynthetic process"/>
    <property type="evidence" value="ECO:0007669"/>
    <property type="project" value="TreeGrafter"/>
</dbReference>
<evidence type="ECO:0000256" key="9">
    <source>
        <dbReference type="ARBA" id="ARBA00022824"/>
    </source>
</evidence>
<dbReference type="GO" id="GO:0051996">
    <property type="term" value="F:squalene synthase [NAD(P)H] activity"/>
    <property type="evidence" value="ECO:0007669"/>
    <property type="project" value="UniProtKB-UniRule"/>
</dbReference>
<accession>A0A9W6SW41</accession>
<evidence type="ECO:0000256" key="3">
    <source>
        <dbReference type="ARBA" id="ARBA00004389"/>
    </source>
</evidence>
<keyword evidence="10" id="KW-0492">Microsome</keyword>
<dbReference type="InterPro" id="IPR008949">
    <property type="entry name" value="Isoprenoid_synthase_dom_sf"/>
</dbReference>
<dbReference type="GO" id="GO:0005789">
    <property type="term" value="C:endoplasmic reticulum membrane"/>
    <property type="evidence" value="ECO:0007669"/>
    <property type="project" value="UniProtKB-SubCell"/>
</dbReference>
<evidence type="ECO:0000313" key="21">
    <source>
        <dbReference type="EMBL" id="GME68231.1"/>
    </source>
</evidence>
<keyword evidence="13" id="KW-0756">Sterol biosynthesis</keyword>